<keyword evidence="1" id="KW-0812">Transmembrane</keyword>
<reference evidence="3" key="2">
    <citation type="submission" date="2023-07" db="EMBL/GenBank/DDBJ databases">
        <title>Marinomonas vulgaris A79, complete genome.</title>
        <authorList>
            <person name="Ying J.-J."/>
        </authorList>
    </citation>
    <scope>NUCLEOTIDE SEQUENCE [LARGE SCALE GENOMIC DNA]</scope>
    <source>
        <strain evidence="3">A79</strain>
    </source>
</reference>
<reference evidence="2 3" key="1">
    <citation type="submission" date="2021-04" db="EMBL/GenBank/DDBJ databases">
        <authorList>
            <person name="Sun C."/>
        </authorList>
    </citation>
    <scope>NUCLEOTIDE SEQUENCE [LARGE SCALE GENOMIC DNA]</scope>
    <source>
        <strain evidence="2 3">A79</strain>
    </source>
</reference>
<feature type="transmembrane region" description="Helical" evidence="1">
    <location>
        <begin position="6"/>
        <end position="25"/>
    </location>
</feature>
<dbReference type="Proteomes" id="UP000679722">
    <property type="component" value="Unassembled WGS sequence"/>
</dbReference>
<evidence type="ECO:0000313" key="2">
    <source>
        <dbReference type="EMBL" id="MBR7888316.1"/>
    </source>
</evidence>
<dbReference type="RefSeq" id="WP_211535663.1">
    <property type="nucleotide sequence ID" value="NZ_JAGSSV010000004.1"/>
</dbReference>
<dbReference type="EMBL" id="JAGSSV010000004">
    <property type="protein sequence ID" value="MBR7888316.1"/>
    <property type="molecule type" value="Genomic_DNA"/>
</dbReference>
<sequence>MTAVTITVLILLIVGFITVVTILQLKEQARIEKLRQIAALNNQIRQVRRYLDDMPPQYQPKDMRLWLLSRKIALYEKLLSLQADGTMARRRDNLAEEMETFQASKQKRRAKPISDELMILDIRRLFDSFKSFLMSSKTEKTISSDVVHRYNRLLHFYHFKVSSDYHAYLARKAFLSGQFDESTELYKEALAQLNPVKDTIEAQPAVAKLKDLLHEIIEDIALQKAEAEIAKHEDVKKEAELDNEWENYINSESFQQKKRF</sequence>
<evidence type="ECO:0000313" key="3">
    <source>
        <dbReference type="Proteomes" id="UP000679722"/>
    </source>
</evidence>
<keyword evidence="3" id="KW-1185">Reference proteome</keyword>
<protein>
    <submittedName>
        <fullName evidence="2">Uncharacterized protein</fullName>
    </submittedName>
</protein>
<name>A0ABS5H9E7_9GAMM</name>
<keyword evidence="1" id="KW-0472">Membrane</keyword>
<comment type="caution">
    <text evidence="2">The sequence shown here is derived from an EMBL/GenBank/DDBJ whole genome shotgun (WGS) entry which is preliminary data.</text>
</comment>
<proteinExistence type="predicted"/>
<organism evidence="2 3">
    <name type="scientific">Marinomonas vulgaris</name>
    <dbReference type="NCBI Taxonomy" id="2823372"/>
    <lineage>
        <taxon>Bacteria</taxon>
        <taxon>Pseudomonadati</taxon>
        <taxon>Pseudomonadota</taxon>
        <taxon>Gammaproteobacteria</taxon>
        <taxon>Oceanospirillales</taxon>
        <taxon>Oceanospirillaceae</taxon>
        <taxon>Marinomonas</taxon>
    </lineage>
</organism>
<gene>
    <name evidence="2" type="ORF">J9B83_05105</name>
</gene>
<evidence type="ECO:0000256" key="1">
    <source>
        <dbReference type="SAM" id="Phobius"/>
    </source>
</evidence>
<accession>A0ABS5H9E7</accession>
<keyword evidence="1" id="KW-1133">Transmembrane helix</keyword>